<dbReference type="Proteomes" id="UP000594454">
    <property type="component" value="Chromosome 4"/>
</dbReference>
<evidence type="ECO:0000313" key="3">
    <source>
        <dbReference type="Proteomes" id="UP000594454"/>
    </source>
</evidence>
<gene>
    <name evidence="2" type="ORF">HERILL_LOCUS12104</name>
</gene>
<keyword evidence="3" id="KW-1185">Reference proteome</keyword>
<feature type="region of interest" description="Disordered" evidence="1">
    <location>
        <begin position="1"/>
        <end position="28"/>
    </location>
</feature>
<dbReference type="InParanoid" id="A0A7R8UYV8"/>
<protein>
    <submittedName>
        <fullName evidence="2">Uncharacterized protein</fullName>
    </submittedName>
</protein>
<dbReference type="AlphaFoldDB" id="A0A7R8UYV8"/>
<sequence>MDGVYRTEAGVENPKVNAEETPGKRPKKRVWFDGRTQATRTAIATRLELEDAARFGTRKLEAVYQRKSKRTTEEEEEAERLPNLLEGCKAPFSGNLAIVGSAKGNNSASWLGYNDLDNNPLKSSPQRNATKFVLI</sequence>
<proteinExistence type="predicted"/>
<reference evidence="2 3" key="1">
    <citation type="submission" date="2020-11" db="EMBL/GenBank/DDBJ databases">
        <authorList>
            <person name="Wallbank WR R."/>
            <person name="Pardo Diaz C."/>
            <person name="Kozak K."/>
            <person name="Martin S."/>
            <person name="Jiggins C."/>
            <person name="Moest M."/>
            <person name="Warren A I."/>
            <person name="Generalovic N T."/>
            <person name="Byers J.R.P. K."/>
            <person name="Montejo-Kovacevich G."/>
            <person name="Yen C E."/>
        </authorList>
    </citation>
    <scope>NUCLEOTIDE SEQUENCE [LARGE SCALE GENOMIC DNA]</scope>
</reference>
<organism evidence="2 3">
    <name type="scientific">Hermetia illucens</name>
    <name type="common">Black soldier fly</name>
    <dbReference type="NCBI Taxonomy" id="343691"/>
    <lineage>
        <taxon>Eukaryota</taxon>
        <taxon>Metazoa</taxon>
        <taxon>Ecdysozoa</taxon>
        <taxon>Arthropoda</taxon>
        <taxon>Hexapoda</taxon>
        <taxon>Insecta</taxon>
        <taxon>Pterygota</taxon>
        <taxon>Neoptera</taxon>
        <taxon>Endopterygota</taxon>
        <taxon>Diptera</taxon>
        <taxon>Brachycera</taxon>
        <taxon>Stratiomyomorpha</taxon>
        <taxon>Stratiomyidae</taxon>
        <taxon>Hermetiinae</taxon>
        <taxon>Hermetia</taxon>
    </lineage>
</organism>
<evidence type="ECO:0000256" key="1">
    <source>
        <dbReference type="SAM" id="MobiDB-lite"/>
    </source>
</evidence>
<name>A0A7R8UYV8_HERIL</name>
<accession>A0A7R8UYV8</accession>
<evidence type="ECO:0000313" key="2">
    <source>
        <dbReference type="EMBL" id="CAD7089563.1"/>
    </source>
</evidence>
<dbReference type="EMBL" id="LR899012">
    <property type="protein sequence ID" value="CAD7089563.1"/>
    <property type="molecule type" value="Genomic_DNA"/>
</dbReference>